<dbReference type="GO" id="GO:0045337">
    <property type="term" value="P:farnesyl diphosphate biosynthetic process"/>
    <property type="evidence" value="ECO:0000318"/>
    <property type="project" value="GO_Central"/>
</dbReference>
<dbReference type="GO" id="GO:0004161">
    <property type="term" value="F:dimethylallyltranstransferase activity"/>
    <property type="evidence" value="ECO:0000318"/>
    <property type="project" value="GO_Central"/>
</dbReference>
<dbReference type="PROSITE" id="PS00723">
    <property type="entry name" value="POLYPRENYL_SYNTHASE_1"/>
    <property type="match status" value="1"/>
</dbReference>
<dbReference type="eggNOG" id="KOG0711">
    <property type="taxonomic scope" value="Eukaryota"/>
</dbReference>
<dbReference type="InterPro" id="IPR039702">
    <property type="entry name" value="FPS1-like"/>
</dbReference>
<dbReference type="PANTHER" id="PTHR11525">
    <property type="entry name" value="FARNESYL-PYROPHOSPHATE SYNTHETASE"/>
    <property type="match status" value="1"/>
</dbReference>
<evidence type="ECO:0000256" key="2">
    <source>
        <dbReference type="ARBA" id="ARBA00022679"/>
    </source>
</evidence>
<dbReference type="InParanoid" id="F0ZF95"/>
<dbReference type="InterPro" id="IPR000092">
    <property type="entry name" value="Polyprenyl_synt"/>
</dbReference>
<protein>
    <recommendedName>
        <fullName evidence="8">Farnesyl diphosphate synthase</fullName>
    </recommendedName>
</protein>
<dbReference type="EMBL" id="GL871001">
    <property type="protein sequence ID" value="EGC37367.1"/>
    <property type="molecule type" value="Genomic_DNA"/>
</dbReference>
<evidence type="ECO:0000256" key="4">
    <source>
        <dbReference type="ARBA" id="ARBA00022842"/>
    </source>
</evidence>
<dbReference type="SFLD" id="SFLDS00005">
    <property type="entry name" value="Isoprenoid_Synthase_Type_I"/>
    <property type="match status" value="1"/>
</dbReference>
<dbReference type="SUPFAM" id="SSF48576">
    <property type="entry name" value="Terpenoid synthases"/>
    <property type="match status" value="1"/>
</dbReference>
<name>F0ZF95_DICPU</name>
<dbReference type="Pfam" id="PF00348">
    <property type="entry name" value="polyprenyl_synt"/>
    <property type="match status" value="1"/>
</dbReference>
<dbReference type="Proteomes" id="UP000001064">
    <property type="component" value="Unassembled WGS sequence"/>
</dbReference>
<dbReference type="STRING" id="5786.F0ZF95"/>
<sequence>MNNNFNFEEERDEFIKLFPIIKQDIINEFPKMKLPNHIVDYITTFLNSPIIIGGKMIRGLGFIYSFNTLISKNKNNNYNDKEITISTSKHEARVIGWCLEFLSFFLVTDDIMDNGLTRRGEPCWYRNPSPFNPSEYKVGLLAINDSVLIESFLFFLLKKYFKHKSYYVDVLELFRECIFYTATGQLLDTSSLHQKRGDFSNFNFENYSKICIYKSSYSMFYSQIKLAILLSGGKIIVDDEQEKTIEEELIRDISYELGIYGQTQDDYLDCYAEKEVLGKVGTDIQENKCCWLICKAITLSNDDQLNKLKKHYGLNNSLDVSIVKSIYNEINLPHHYQIHEIDKFNFISDKIKKLSEISPQKSEIFLHLLKRLFKRIK</sequence>
<evidence type="ECO:0000256" key="5">
    <source>
        <dbReference type="RuleBase" id="RU004466"/>
    </source>
</evidence>
<evidence type="ECO:0008006" key="8">
    <source>
        <dbReference type="Google" id="ProtNLM"/>
    </source>
</evidence>
<dbReference type="VEuPathDB" id="AmoebaDB:DICPUDRAFT_150024"/>
<dbReference type="AlphaFoldDB" id="F0ZF95"/>
<dbReference type="PANTHER" id="PTHR11525:SF1">
    <property type="entry name" value="FARNESYL DIPHOSPHATE SYNTHASE DDB_G0268742-RELATED"/>
    <property type="match status" value="1"/>
</dbReference>
<reference evidence="7" key="1">
    <citation type="journal article" date="2011" name="Genome Biol.">
        <title>Comparative genomics of the social amoebae Dictyostelium discoideum and Dictyostelium purpureum.</title>
        <authorList>
            <consortium name="US DOE Joint Genome Institute (JGI-PGF)"/>
            <person name="Sucgang R."/>
            <person name="Kuo A."/>
            <person name="Tian X."/>
            <person name="Salerno W."/>
            <person name="Parikh A."/>
            <person name="Feasley C.L."/>
            <person name="Dalin E."/>
            <person name="Tu H."/>
            <person name="Huang E."/>
            <person name="Barry K."/>
            <person name="Lindquist E."/>
            <person name="Shapiro H."/>
            <person name="Bruce D."/>
            <person name="Schmutz J."/>
            <person name="Salamov A."/>
            <person name="Fey P."/>
            <person name="Gaudet P."/>
            <person name="Anjard C."/>
            <person name="Babu M.M."/>
            <person name="Basu S."/>
            <person name="Bushmanova Y."/>
            <person name="van der Wel H."/>
            <person name="Katoh-Kurasawa M."/>
            <person name="Dinh C."/>
            <person name="Coutinho P.M."/>
            <person name="Saito T."/>
            <person name="Elias M."/>
            <person name="Schaap P."/>
            <person name="Kay R.R."/>
            <person name="Henrissat B."/>
            <person name="Eichinger L."/>
            <person name="Rivero F."/>
            <person name="Putnam N.H."/>
            <person name="West C.M."/>
            <person name="Loomis W.F."/>
            <person name="Chisholm R.L."/>
            <person name="Shaulsky G."/>
            <person name="Strassmann J.E."/>
            <person name="Queller D.C."/>
            <person name="Kuspa A."/>
            <person name="Grigoriev I.V."/>
        </authorList>
    </citation>
    <scope>NUCLEOTIDE SEQUENCE [LARGE SCALE GENOMIC DNA]</scope>
    <source>
        <strain evidence="7">QSDP1</strain>
    </source>
</reference>
<keyword evidence="4" id="KW-0460">Magnesium</keyword>
<keyword evidence="3" id="KW-0479">Metal-binding</keyword>
<accession>F0ZF95</accession>
<proteinExistence type="inferred from homology"/>
<dbReference type="GO" id="GO:0046872">
    <property type="term" value="F:metal ion binding"/>
    <property type="evidence" value="ECO:0007669"/>
    <property type="project" value="UniProtKB-KW"/>
</dbReference>
<evidence type="ECO:0000256" key="1">
    <source>
        <dbReference type="ARBA" id="ARBA00001946"/>
    </source>
</evidence>
<dbReference type="InterPro" id="IPR008949">
    <property type="entry name" value="Isoprenoid_synthase_dom_sf"/>
</dbReference>
<comment type="similarity">
    <text evidence="5">Belongs to the FPP/GGPP synthase family.</text>
</comment>
<dbReference type="FunCoup" id="F0ZF95">
    <property type="interactions" value="10"/>
</dbReference>
<dbReference type="GeneID" id="10499980"/>
<evidence type="ECO:0000256" key="3">
    <source>
        <dbReference type="ARBA" id="ARBA00022723"/>
    </source>
</evidence>
<dbReference type="GO" id="GO:0004337">
    <property type="term" value="F:(2E,6E)-farnesyl diphosphate synthase activity"/>
    <property type="evidence" value="ECO:0000318"/>
    <property type="project" value="GO_Central"/>
</dbReference>
<gene>
    <name evidence="6" type="ORF">DICPUDRAFT_150024</name>
</gene>
<dbReference type="Gene3D" id="1.10.600.10">
    <property type="entry name" value="Farnesyl Diphosphate Synthase"/>
    <property type="match status" value="1"/>
</dbReference>
<comment type="cofactor">
    <cofactor evidence="1">
        <name>Mg(2+)</name>
        <dbReference type="ChEBI" id="CHEBI:18420"/>
    </cofactor>
</comment>
<dbReference type="OrthoDB" id="10257492at2759"/>
<dbReference type="InterPro" id="IPR033749">
    <property type="entry name" value="Polyprenyl_synt_CS"/>
</dbReference>
<evidence type="ECO:0000313" key="6">
    <source>
        <dbReference type="EMBL" id="EGC37367.1"/>
    </source>
</evidence>
<keyword evidence="2 5" id="KW-0808">Transferase</keyword>
<evidence type="ECO:0000313" key="7">
    <source>
        <dbReference type="Proteomes" id="UP000001064"/>
    </source>
</evidence>
<organism evidence="6 7">
    <name type="scientific">Dictyostelium purpureum</name>
    <name type="common">Slime mold</name>
    <dbReference type="NCBI Taxonomy" id="5786"/>
    <lineage>
        <taxon>Eukaryota</taxon>
        <taxon>Amoebozoa</taxon>
        <taxon>Evosea</taxon>
        <taxon>Eumycetozoa</taxon>
        <taxon>Dictyostelia</taxon>
        <taxon>Dictyosteliales</taxon>
        <taxon>Dictyosteliaceae</taxon>
        <taxon>Dictyostelium</taxon>
    </lineage>
</organism>
<dbReference type="RefSeq" id="XP_003286108.1">
    <property type="nucleotide sequence ID" value="XM_003286060.1"/>
</dbReference>
<dbReference type="KEGG" id="dpp:DICPUDRAFT_150024"/>
<keyword evidence="7" id="KW-1185">Reference proteome</keyword>
<dbReference type="GO" id="GO:0005737">
    <property type="term" value="C:cytoplasm"/>
    <property type="evidence" value="ECO:0000318"/>
    <property type="project" value="GO_Central"/>
</dbReference>
<dbReference type="OMA" id="THESRQW"/>